<keyword evidence="1" id="KW-0805">Transcription regulation</keyword>
<dbReference type="Gene3D" id="1.10.357.10">
    <property type="entry name" value="Tetracycline Repressor, domain 2"/>
    <property type="match status" value="1"/>
</dbReference>
<dbReference type="GO" id="GO:0000976">
    <property type="term" value="F:transcription cis-regulatory region binding"/>
    <property type="evidence" value="ECO:0007669"/>
    <property type="project" value="TreeGrafter"/>
</dbReference>
<keyword evidence="7" id="KW-1185">Reference proteome</keyword>
<dbReference type="GO" id="GO:0003700">
    <property type="term" value="F:DNA-binding transcription factor activity"/>
    <property type="evidence" value="ECO:0007669"/>
    <property type="project" value="TreeGrafter"/>
</dbReference>
<dbReference type="InterPro" id="IPR009057">
    <property type="entry name" value="Homeodomain-like_sf"/>
</dbReference>
<evidence type="ECO:0000256" key="4">
    <source>
        <dbReference type="PROSITE-ProRule" id="PRU00335"/>
    </source>
</evidence>
<name>A0A6P1YQF3_9HYPH</name>
<dbReference type="PROSITE" id="PS50977">
    <property type="entry name" value="HTH_TETR_2"/>
    <property type="match status" value="1"/>
</dbReference>
<dbReference type="PANTHER" id="PTHR30055:SF238">
    <property type="entry name" value="MYCOFACTOCIN BIOSYNTHESIS TRANSCRIPTIONAL REGULATOR MFTR-RELATED"/>
    <property type="match status" value="1"/>
</dbReference>
<evidence type="ECO:0000313" key="7">
    <source>
        <dbReference type="Proteomes" id="UP000464751"/>
    </source>
</evidence>
<keyword evidence="3" id="KW-0804">Transcription</keyword>
<dbReference type="PROSITE" id="PS01081">
    <property type="entry name" value="HTH_TETR_1"/>
    <property type="match status" value="1"/>
</dbReference>
<evidence type="ECO:0000256" key="1">
    <source>
        <dbReference type="ARBA" id="ARBA00023015"/>
    </source>
</evidence>
<accession>A0A6P1YQF3</accession>
<proteinExistence type="predicted"/>
<sequence>MPRNSEDARHRMIIAALELFTQNGFDQTTAAQIAARAGVTERTFFRHFPDKREVLFVGQEILSAALTESIRQAPADLPQIAVLRRAFADVTPLLEDNRRFSEPRQHIIAANPALIEREVAKHAALAGVVAGALQKRGIAPARAAFAAQAGLAVLGHALDLWFANAARPLDQCLAEAFEELDLFVTPVGRS</sequence>
<dbReference type="InterPro" id="IPR041347">
    <property type="entry name" value="MftR_C"/>
</dbReference>
<dbReference type="PANTHER" id="PTHR30055">
    <property type="entry name" value="HTH-TYPE TRANSCRIPTIONAL REGULATOR RUTR"/>
    <property type="match status" value="1"/>
</dbReference>
<dbReference type="PRINTS" id="PR00455">
    <property type="entry name" value="HTHTETR"/>
</dbReference>
<organism evidence="6 7">
    <name type="scientific">Ancylobacter pratisalsi</name>
    <dbReference type="NCBI Taxonomy" id="1745854"/>
    <lineage>
        <taxon>Bacteria</taxon>
        <taxon>Pseudomonadati</taxon>
        <taxon>Pseudomonadota</taxon>
        <taxon>Alphaproteobacteria</taxon>
        <taxon>Hyphomicrobiales</taxon>
        <taxon>Xanthobacteraceae</taxon>
        <taxon>Ancylobacter</taxon>
    </lineage>
</organism>
<dbReference type="EMBL" id="CP048630">
    <property type="protein sequence ID" value="QIB35275.1"/>
    <property type="molecule type" value="Genomic_DNA"/>
</dbReference>
<evidence type="ECO:0000259" key="5">
    <source>
        <dbReference type="PROSITE" id="PS50977"/>
    </source>
</evidence>
<feature type="domain" description="HTH tetR-type" evidence="5">
    <location>
        <begin position="6"/>
        <end position="66"/>
    </location>
</feature>
<evidence type="ECO:0000256" key="2">
    <source>
        <dbReference type="ARBA" id="ARBA00023125"/>
    </source>
</evidence>
<dbReference type="Pfam" id="PF17754">
    <property type="entry name" value="TetR_C_14"/>
    <property type="match status" value="1"/>
</dbReference>
<dbReference type="AlphaFoldDB" id="A0A6P1YQF3"/>
<dbReference type="InterPro" id="IPR023772">
    <property type="entry name" value="DNA-bd_HTH_TetR-type_CS"/>
</dbReference>
<dbReference type="SUPFAM" id="SSF46689">
    <property type="entry name" value="Homeodomain-like"/>
    <property type="match status" value="1"/>
</dbReference>
<dbReference type="Proteomes" id="UP000464751">
    <property type="component" value="Chromosome"/>
</dbReference>
<keyword evidence="2 4" id="KW-0238">DNA-binding</keyword>
<dbReference type="InterPro" id="IPR050109">
    <property type="entry name" value="HTH-type_TetR-like_transc_reg"/>
</dbReference>
<evidence type="ECO:0000313" key="6">
    <source>
        <dbReference type="EMBL" id="QIB35275.1"/>
    </source>
</evidence>
<feature type="DNA-binding region" description="H-T-H motif" evidence="4">
    <location>
        <begin position="29"/>
        <end position="48"/>
    </location>
</feature>
<evidence type="ECO:0000256" key="3">
    <source>
        <dbReference type="ARBA" id="ARBA00023163"/>
    </source>
</evidence>
<dbReference type="Pfam" id="PF00440">
    <property type="entry name" value="TetR_N"/>
    <property type="match status" value="1"/>
</dbReference>
<protein>
    <submittedName>
        <fullName evidence="6">TetR family transcriptional regulator</fullName>
    </submittedName>
</protein>
<gene>
    <name evidence="6" type="ORF">G3A50_17320</name>
</gene>
<reference evidence="6 7" key="1">
    <citation type="submission" date="2020-02" db="EMBL/GenBank/DDBJ databases">
        <authorList>
            <person name="Li G."/>
        </authorList>
    </citation>
    <scope>NUCLEOTIDE SEQUENCE [LARGE SCALE GENOMIC DNA]</scope>
    <source>
        <strain evidence="6 7">DSM 102029</strain>
    </source>
</reference>
<dbReference type="KEGG" id="apra:G3A50_17320"/>
<dbReference type="InterPro" id="IPR001647">
    <property type="entry name" value="HTH_TetR"/>
</dbReference>